<evidence type="ECO:0000313" key="2">
    <source>
        <dbReference type="EMBL" id="ABM80107.1"/>
    </source>
</evidence>
<name>A2BJE6_HYPBU</name>
<dbReference type="HOGENOM" id="CLU_616247_0_0_2"/>
<dbReference type="EnsemblBacteria" id="ABM80107">
    <property type="protein sequence ID" value="ABM80107"/>
    <property type="gene ID" value="Hbut_0235"/>
</dbReference>
<sequence>MGRLLWLLVAVFLYSAAAAIANVAAGLYVLDLSGSRFYLVLSVLLFNAGFAFSSLVVVHVASRRLSGHFVLAAGLVGVAAAVAGMAFARCVVVVAVLNLVYGVFAALIQPVAVSAASRVGGDVAVPRVNMASSLGIVAGDGVAALFAGSIGVQGLLIVAGFLAAAAVLPVLYGPRVQAGVRGYPSPSAPLVTGRARYTPPHVARSSLPMPACRGGVPWQVYAGTLVLFSGVALFFSPMPAYLREAGISDSGIYLLSMEALLASTVAYELLRRLELGVAVAARLLVAASASRVAVFMLPLAGFGGFAPVGAVMALVYLLVGVTWAAISTGLPLLALRLGGGEAGVGRVNAFMSFGLVVGSLVAAPLAEAYGAVATCAAASALAGLSTVFFAVASGRLAGCGNTFKASA</sequence>
<evidence type="ECO:0008006" key="4">
    <source>
        <dbReference type="Google" id="ProtNLM"/>
    </source>
</evidence>
<dbReference type="EMBL" id="CP000493">
    <property type="protein sequence ID" value="ABM80107.1"/>
    <property type="molecule type" value="Genomic_DNA"/>
</dbReference>
<keyword evidence="1" id="KW-1133">Transmembrane helix</keyword>
<proteinExistence type="predicted"/>
<keyword evidence="3" id="KW-1185">Reference proteome</keyword>
<feature type="transmembrane region" description="Helical" evidence="1">
    <location>
        <begin position="250"/>
        <end position="270"/>
    </location>
</feature>
<dbReference type="InterPro" id="IPR036259">
    <property type="entry name" value="MFS_trans_sf"/>
</dbReference>
<dbReference type="eggNOG" id="arCOG00131">
    <property type="taxonomic scope" value="Archaea"/>
</dbReference>
<feature type="transmembrane region" description="Helical" evidence="1">
    <location>
        <begin position="37"/>
        <end position="57"/>
    </location>
</feature>
<dbReference type="Proteomes" id="UP000002593">
    <property type="component" value="Chromosome"/>
</dbReference>
<evidence type="ECO:0000256" key="1">
    <source>
        <dbReference type="SAM" id="Phobius"/>
    </source>
</evidence>
<keyword evidence="1" id="KW-0812">Transmembrane</keyword>
<dbReference type="RefSeq" id="WP_011821424.1">
    <property type="nucleotide sequence ID" value="NC_008818.1"/>
</dbReference>
<dbReference type="AlphaFoldDB" id="A2BJE6"/>
<feature type="transmembrane region" description="Helical" evidence="1">
    <location>
        <begin position="218"/>
        <end position="238"/>
    </location>
</feature>
<gene>
    <name evidence="2" type="ordered locus">Hbut_0235</name>
</gene>
<evidence type="ECO:0000313" key="3">
    <source>
        <dbReference type="Proteomes" id="UP000002593"/>
    </source>
</evidence>
<dbReference type="GeneID" id="4782537"/>
<feature type="transmembrane region" description="Helical" evidence="1">
    <location>
        <begin position="69"/>
        <end position="88"/>
    </location>
</feature>
<dbReference type="Gene3D" id="1.20.1250.20">
    <property type="entry name" value="MFS general substrate transporter like domains"/>
    <property type="match status" value="1"/>
</dbReference>
<organism evidence="2 3">
    <name type="scientific">Hyperthermus butylicus (strain DSM 5456 / JCM 9403 / PLM1-5)</name>
    <dbReference type="NCBI Taxonomy" id="415426"/>
    <lineage>
        <taxon>Archaea</taxon>
        <taxon>Thermoproteota</taxon>
        <taxon>Thermoprotei</taxon>
        <taxon>Desulfurococcales</taxon>
        <taxon>Pyrodictiaceae</taxon>
        <taxon>Hyperthermus</taxon>
    </lineage>
</organism>
<accession>A2BJE6</accession>
<dbReference type="KEGG" id="hbu:Hbut_0235"/>
<protein>
    <recommendedName>
        <fullName evidence="4">MFS transporter</fullName>
    </recommendedName>
</protein>
<feature type="transmembrane region" description="Helical" evidence="1">
    <location>
        <begin position="154"/>
        <end position="172"/>
    </location>
</feature>
<feature type="transmembrane region" description="Helical" evidence="1">
    <location>
        <begin position="94"/>
        <end position="116"/>
    </location>
</feature>
<dbReference type="SUPFAM" id="SSF103473">
    <property type="entry name" value="MFS general substrate transporter"/>
    <property type="match status" value="1"/>
</dbReference>
<feature type="transmembrane region" description="Helical" evidence="1">
    <location>
        <begin position="347"/>
        <end position="365"/>
    </location>
</feature>
<feature type="transmembrane region" description="Helical" evidence="1">
    <location>
        <begin position="311"/>
        <end position="335"/>
    </location>
</feature>
<feature type="transmembrane region" description="Helical" evidence="1">
    <location>
        <begin position="128"/>
        <end position="148"/>
    </location>
</feature>
<feature type="transmembrane region" description="Helical" evidence="1">
    <location>
        <begin position="282"/>
        <end position="305"/>
    </location>
</feature>
<feature type="transmembrane region" description="Helical" evidence="1">
    <location>
        <begin position="371"/>
        <end position="392"/>
    </location>
</feature>
<reference evidence="2 3" key="1">
    <citation type="journal article" date="2007" name="Archaea">
        <title>The genome of Hyperthermus butylicus: a sulfur-reducing, peptide fermenting, neutrophilic Crenarchaeote growing up to 108 degrees C.</title>
        <authorList>
            <person name="Brugger K."/>
            <person name="Chen L."/>
            <person name="Stark M."/>
            <person name="Zibat A."/>
            <person name="Redder P."/>
            <person name="Ruepp A."/>
            <person name="Awayez M."/>
            <person name="She Q."/>
            <person name="Garrett R.A."/>
            <person name="Klenk H.P."/>
        </authorList>
    </citation>
    <scope>NUCLEOTIDE SEQUENCE [LARGE SCALE GENOMIC DNA]</scope>
    <source>
        <strain evidence="3">DSM 5456 / JCM 9403 / PLM1-5</strain>
    </source>
</reference>
<keyword evidence="1" id="KW-0472">Membrane</keyword>